<dbReference type="Proteomes" id="UP000887565">
    <property type="component" value="Unplaced"/>
</dbReference>
<proteinExistence type="predicted"/>
<organism evidence="2 3">
    <name type="scientific">Romanomermis culicivorax</name>
    <name type="common">Nematode worm</name>
    <dbReference type="NCBI Taxonomy" id="13658"/>
    <lineage>
        <taxon>Eukaryota</taxon>
        <taxon>Metazoa</taxon>
        <taxon>Ecdysozoa</taxon>
        <taxon>Nematoda</taxon>
        <taxon>Enoplea</taxon>
        <taxon>Dorylaimia</taxon>
        <taxon>Mermithida</taxon>
        <taxon>Mermithoidea</taxon>
        <taxon>Mermithidae</taxon>
        <taxon>Romanomermis</taxon>
    </lineage>
</organism>
<evidence type="ECO:0000313" key="3">
    <source>
        <dbReference type="WBParaSite" id="nRc.2.0.1.t05666-RA"/>
    </source>
</evidence>
<name>A0A915HWF7_ROMCU</name>
<evidence type="ECO:0000256" key="1">
    <source>
        <dbReference type="SAM" id="SignalP"/>
    </source>
</evidence>
<keyword evidence="1" id="KW-0732">Signal</keyword>
<dbReference type="AlphaFoldDB" id="A0A915HWF7"/>
<dbReference type="WBParaSite" id="nRc.2.0.1.t05666-RA">
    <property type="protein sequence ID" value="nRc.2.0.1.t05666-RA"/>
    <property type="gene ID" value="nRc.2.0.1.g05666"/>
</dbReference>
<evidence type="ECO:0000313" key="2">
    <source>
        <dbReference type="Proteomes" id="UP000887565"/>
    </source>
</evidence>
<feature type="signal peptide" evidence="1">
    <location>
        <begin position="1"/>
        <end position="22"/>
    </location>
</feature>
<reference evidence="3" key="1">
    <citation type="submission" date="2022-11" db="UniProtKB">
        <authorList>
            <consortium name="WormBaseParasite"/>
        </authorList>
    </citation>
    <scope>IDENTIFICATION</scope>
</reference>
<feature type="chain" id="PRO_5037548727" evidence="1">
    <location>
        <begin position="23"/>
        <end position="157"/>
    </location>
</feature>
<accession>A0A915HWF7</accession>
<keyword evidence="2" id="KW-1185">Reference proteome</keyword>
<protein>
    <submittedName>
        <fullName evidence="3">Uncharacterized protein</fullName>
    </submittedName>
</protein>
<sequence length="157" mass="17555">MITPSIVCFYKILLCLTALSNRSDFFKELCLSFLCLWNSCKSLGENLLLIGAEVDLEKKANVHSIKFGTSTPPSSISSRYCSDKQNQVAQSKISQNPMKKKLKNANSVINEAVMRQNSDLVIRQEHAKIYILFSLGVNGKAVSLPNNDFFKSSWNNS</sequence>